<dbReference type="EMBL" id="KQ235217">
    <property type="protein sequence ID" value="KNA01938.1"/>
    <property type="molecule type" value="Genomic_DNA"/>
</dbReference>
<dbReference type="AlphaFoldDB" id="A0A0J9U455"/>
<feature type="repeat" description="WD" evidence="9">
    <location>
        <begin position="105"/>
        <end position="136"/>
    </location>
</feature>
<evidence type="ECO:0000313" key="12">
    <source>
        <dbReference type="EMBL" id="KNA01938.1"/>
    </source>
</evidence>
<evidence type="ECO:0000256" key="8">
    <source>
        <dbReference type="ARBA" id="ARBA00032239"/>
    </source>
</evidence>
<dbReference type="PROSITE" id="PS50082">
    <property type="entry name" value="WD_REPEATS_2"/>
    <property type="match status" value="2"/>
</dbReference>
<evidence type="ECO:0000256" key="4">
    <source>
        <dbReference type="ARBA" id="ARBA00022574"/>
    </source>
</evidence>
<dbReference type="GO" id="GO:0016567">
    <property type="term" value="P:protein ubiquitination"/>
    <property type="evidence" value="ECO:0007669"/>
    <property type="project" value="UniProtKB-UniPathway"/>
</dbReference>
<keyword evidence="6" id="KW-0539">Nucleus</keyword>
<comment type="subcellular location">
    <subcellularLocation>
        <location evidence="1">Nucleus</location>
        <location evidence="1">Nucleolus</location>
    </subcellularLocation>
</comment>
<accession>A0A0J9U455</accession>
<reference evidence="12 13" key="1">
    <citation type="submission" date="2011-09" db="EMBL/GenBank/DDBJ databases">
        <title>The Genome Sequence of Plasmodium vivax North Korean.</title>
        <authorList>
            <consortium name="The Broad Institute Genome Sequencing Platform"/>
            <consortium name="The Broad Institute Genome Sequencing Center for Infectious Disease"/>
            <person name="Neafsey D."/>
            <person name="Carlton J."/>
            <person name="Barnwell J."/>
            <person name="Collins W."/>
            <person name="Escalante A."/>
            <person name="Mullikin J."/>
            <person name="Saul A."/>
            <person name="Guigo R."/>
            <person name="Camara F."/>
            <person name="Young S.K."/>
            <person name="Zeng Q."/>
            <person name="Gargeya S."/>
            <person name="Fitzgerald M."/>
            <person name="Haas B."/>
            <person name="Abouelleil A."/>
            <person name="Alvarado L."/>
            <person name="Arachchi H.M."/>
            <person name="Berlin A."/>
            <person name="Brown A."/>
            <person name="Chapman S.B."/>
            <person name="Chen Z."/>
            <person name="Dunbar C."/>
            <person name="Freedman E."/>
            <person name="Gearin G."/>
            <person name="Gellesch M."/>
            <person name="Goldberg J."/>
            <person name="Griggs A."/>
            <person name="Gujja S."/>
            <person name="Heiman D."/>
            <person name="Howarth C."/>
            <person name="Larson L."/>
            <person name="Lui A."/>
            <person name="MacDonald P.J.P."/>
            <person name="Montmayeur A."/>
            <person name="Murphy C."/>
            <person name="Neiman D."/>
            <person name="Pearson M."/>
            <person name="Priest M."/>
            <person name="Roberts A."/>
            <person name="Saif S."/>
            <person name="Shea T."/>
            <person name="Shenoy N."/>
            <person name="Sisk P."/>
            <person name="Stolte C."/>
            <person name="Sykes S."/>
            <person name="Wortman J."/>
            <person name="Nusbaum C."/>
            <person name="Birren B."/>
        </authorList>
    </citation>
    <scope>NUCLEOTIDE SEQUENCE [LARGE SCALE GENOMIC DNA]</scope>
    <source>
        <strain evidence="12 13">North Korean</strain>
    </source>
</reference>
<dbReference type="InterPro" id="IPR036322">
    <property type="entry name" value="WD40_repeat_dom_sf"/>
</dbReference>
<evidence type="ECO:0000256" key="1">
    <source>
        <dbReference type="ARBA" id="ARBA00004604"/>
    </source>
</evidence>
<dbReference type="GO" id="GO:0000462">
    <property type="term" value="P:maturation of SSU-rRNA from tricistronic rRNA transcript (SSU-rRNA, 5.8S rRNA, LSU-rRNA)"/>
    <property type="evidence" value="ECO:0007669"/>
    <property type="project" value="TreeGrafter"/>
</dbReference>
<comment type="similarity">
    <text evidence="2">Belongs to the WD repeat DCAF13/WDSOF1 family.</text>
</comment>
<protein>
    <recommendedName>
        <fullName evidence="3">DDB1- and CUL4-associated factor 13</fullName>
    </recommendedName>
    <alternativeName>
        <fullName evidence="8">WD repeat and SOF domain-containing protein 1</fullName>
    </alternativeName>
</protein>
<name>A0A0J9U455_PLAVI</name>
<feature type="repeat" description="WD" evidence="9">
    <location>
        <begin position="62"/>
        <end position="104"/>
    </location>
</feature>
<evidence type="ECO:0000256" key="5">
    <source>
        <dbReference type="ARBA" id="ARBA00022737"/>
    </source>
</evidence>
<dbReference type="Pfam" id="PF00400">
    <property type="entry name" value="WD40"/>
    <property type="match status" value="4"/>
</dbReference>
<dbReference type="SUPFAM" id="SSF50978">
    <property type="entry name" value="WD40 repeat-like"/>
    <property type="match status" value="1"/>
</dbReference>
<dbReference type="Pfam" id="PF04158">
    <property type="entry name" value="Sof1"/>
    <property type="match status" value="1"/>
</dbReference>
<dbReference type="PANTHER" id="PTHR22851:SF0">
    <property type="entry name" value="DDB1- AND CUL4-ASSOCIATED FACTOR 13"/>
    <property type="match status" value="1"/>
</dbReference>
<feature type="domain" description="Sof1-like protein" evidence="11">
    <location>
        <begin position="410"/>
        <end position="493"/>
    </location>
</feature>
<dbReference type="GO" id="GO:0032040">
    <property type="term" value="C:small-subunit processome"/>
    <property type="evidence" value="ECO:0007669"/>
    <property type="project" value="TreeGrafter"/>
</dbReference>
<dbReference type="UniPathway" id="UPA00143"/>
<sequence>MEVKILHRNPEEYKNNPGASTYKHSRSVDPNIHLFQREIEYKRALNATKIDKIFAKPLVKCLDGHDDSVRSLCVSNRSLTDLYSGSCNGFINIWNVLNKTLIKKVKAHEGFVRGLCVSHDEKFLFSCGDDKYIKQWVIERGSGVGGHEDASSLAADGGIGSNSFDANRFPANRFPASQPSRGEGALVASQNMQRLNLLSDEVTPKKIYVCKSVPNSIDKHFSEPLIISGSQHLDVWDYYRNNAIASFDYNSEYIYYVKFNYAQRNLVGLTLSDNSIGLADIRAKTPIKKIFLKYRCNALSWNNMNPKQLVVANEDSNLYTFDMRHLKTATLVHKGFVNAVLDVDYSPIGNKFVACSYDKTVRLFHSDESRSYDVYHTKRMQHVLCCKFSLDTKYVYTGSSDMCIRIWKSCAHEPSGVLSNKEKQAINYRNKLKEKYSSMKEIRRIRDHHHVPALIKSMSDKKKVMLEARKRREGNRVKHSRDPHQLPLPEKKKIFVTEQ</sequence>
<dbReference type="InterPro" id="IPR015943">
    <property type="entry name" value="WD40/YVTN_repeat-like_dom_sf"/>
</dbReference>
<evidence type="ECO:0000313" key="13">
    <source>
        <dbReference type="Proteomes" id="UP000053239"/>
    </source>
</evidence>
<feature type="compositionally biased region" description="Basic and acidic residues" evidence="10">
    <location>
        <begin position="1"/>
        <end position="14"/>
    </location>
</feature>
<feature type="region of interest" description="Disordered" evidence="10">
    <location>
        <begin position="1"/>
        <end position="25"/>
    </location>
</feature>
<dbReference type="PROSITE" id="PS00678">
    <property type="entry name" value="WD_REPEATS_1"/>
    <property type="match status" value="1"/>
</dbReference>
<evidence type="ECO:0000256" key="7">
    <source>
        <dbReference type="ARBA" id="ARBA00023274"/>
    </source>
</evidence>
<evidence type="ECO:0000256" key="9">
    <source>
        <dbReference type="PROSITE-ProRule" id="PRU00221"/>
    </source>
</evidence>
<dbReference type="SMART" id="SM00320">
    <property type="entry name" value="WD40"/>
    <property type="match status" value="5"/>
</dbReference>
<evidence type="ECO:0000256" key="3">
    <source>
        <dbReference type="ARBA" id="ARBA00021762"/>
    </source>
</evidence>
<dbReference type="Gene3D" id="2.130.10.10">
    <property type="entry name" value="YVTN repeat-like/Quinoprotein amine dehydrogenase"/>
    <property type="match status" value="2"/>
</dbReference>
<dbReference type="InterPro" id="IPR051733">
    <property type="entry name" value="WD_repeat_DCAF13/WDSOF1"/>
</dbReference>
<dbReference type="InterPro" id="IPR001680">
    <property type="entry name" value="WD40_rpt"/>
</dbReference>
<evidence type="ECO:0000259" key="11">
    <source>
        <dbReference type="Pfam" id="PF04158"/>
    </source>
</evidence>
<dbReference type="PANTHER" id="PTHR22851">
    <property type="entry name" value="U3 SMALL NUCLEOLAR RNA U3 SNORNA ASSOCIATED PROTEIN"/>
    <property type="match status" value="1"/>
</dbReference>
<dbReference type="InterPro" id="IPR019775">
    <property type="entry name" value="WD40_repeat_CS"/>
</dbReference>
<dbReference type="Proteomes" id="UP000053239">
    <property type="component" value="Unassembled WGS sequence"/>
</dbReference>
<dbReference type="InterPro" id="IPR007287">
    <property type="entry name" value="Sof1"/>
</dbReference>
<evidence type="ECO:0000256" key="2">
    <source>
        <dbReference type="ARBA" id="ARBA00005649"/>
    </source>
</evidence>
<organism evidence="12 13">
    <name type="scientific">Plasmodium vivax North Korean</name>
    <dbReference type="NCBI Taxonomy" id="1035514"/>
    <lineage>
        <taxon>Eukaryota</taxon>
        <taxon>Sar</taxon>
        <taxon>Alveolata</taxon>
        <taxon>Apicomplexa</taxon>
        <taxon>Aconoidasida</taxon>
        <taxon>Haemosporida</taxon>
        <taxon>Plasmodiidae</taxon>
        <taxon>Plasmodium</taxon>
        <taxon>Plasmodium (Plasmodium)</taxon>
    </lineage>
</organism>
<evidence type="ECO:0000256" key="6">
    <source>
        <dbReference type="ARBA" id="ARBA00023242"/>
    </source>
</evidence>
<dbReference type="OrthoDB" id="10249065at2759"/>
<keyword evidence="5" id="KW-0677">Repeat</keyword>
<gene>
    <name evidence="12" type="ORF">PVNG_03007</name>
</gene>
<evidence type="ECO:0000256" key="10">
    <source>
        <dbReference type="SAM" id="MobiDB-lite"/>
    </source>
</evidence>
<keyword evidence="7" id="KW-0687">Ribonucleoprotein</keyword>
<proteinExistence type="inferred from homology"/>
<feature type="region of interest" description="Disordered" evidence="10">
    <location>
        <begin position="469"/>
        <end position="499"/>
    </location>
</feature>
<keyword evidence="4 9" id="KW-0853">WD repeat</keyword>